<dbReference type="Proteomes" id="UP000031516">
    <property type="component" value="Unassembled WGS sequence"/>
</dbReference>
<evidence type="ECO:0000256" key="2">
    <source>
        <dbReference type="SAM" id="MobiDB-lite"/>
    </source>
</evidence>
<protein>
    <submittedName>
        <fullName evidence="3">WGS project CCBQ000000000 data, contig 00102</fullName>
    </submittedName>
</protein>
<evidence type="ECO:0000256" key="1">
    <source>
        <dbReference type="SAM" id="Coils"/>
    </source>
</evidence>
<dbReference type="PANTHER" id="PTHR14778">
    <property type="entry name" value="KINETOCHORE-ASSOCIATED PROTEIN DSN1 HOMOLOG"/>
    <property type="match status" value="1"/>
</dbReference>
<sequence length="503" mass="58113">METQRSESPRGDTSSRRVLKMQTIPTETPERKRPTQQSFETDDEFQFRRHSAKKSQFGDRLQELQSVKDARRVENFNSSFRVPSQSQSQSLPRSQEEHLQDPYQGQGQGQQFQTQYPAPSQLQSPHRMIPMPMVYYYPASTNQQPGTLPIGTQPQQYAMPSQGMGINFQAMNQFIDSQYQEQQPFYSSLMPAPSFYPPPSQENLPNPLLQNRPILKPGESRSKRKSFSLQRGRRLSLLNQESQLNDIISPHKDVHESEFYRYMNNSFAQDLKIKQLMNWCLIRTLRKLEIRNSKNNTESKKISLTILKDFVRDIRKGGHKIDWESEGPEAEPTVGDQSEISNLFKEGNTENNIVVNSSPAKNKPEPIKLARIPNEKNIQNKENLQVLEEKIKTIKDEIEQWSKDLSNVKIPTYQLPKHQTSVVKLPDNLQFTATTSESVHSDFQQRMDSLQETTRLLQSSSMLLDETAKMKIKKLNSCLVRKKPTDKISTKKLLQGLNRSLMQ</sequence>
<gene>
    <name evidence="3" type="ORF">KLDO_g2241A</name>
</gene>
<name>A0A0A8L4G0_9SACH</name>
<feature type="compositionally biased region" description="Basic residues" evidence="2">
    <location>
        <begin position="222"/>
        <end position="231"/>
    </location>
</feature>
<keyword evidence="4" id="KW-1185">Reference proteome</keyword>
<dbReference type="InterPro" id="IPR013218">
    <property type="entry name" value="Dsn1/Mis13"/>
</dbReference>
<dbReference type="OrthoDB" id="3364649at2759"/>
<dbReference type="EMBL" id="CCBQ010000027">
    <property type="protein sequence ID" value="CDO93954.1"/>
    <property type="molecule type" value="Genomic_DNA"/>
</dbReference>
<feature type="region of interest" description="Disordered" evidence="2">
    <location>
        <begin position="211"/>
        <end position="231"/>
    </location>
</feature>
<reference evidence="3 4" key="1">
    <citation type="submission" date="2014-03" db="EMBL/GenBank/DDBJ databases">
        <title>The genome of Kluyveromyces dobzhanskii.</title>
        <authorList>
            <person name="Nystedt B."/>
            <person name="Astrom S."/>
        </authorList>
    </citation>
    <scope>NUCLEOTIDE SEQUENCE [LARGE SCALE GENOMIC DNA]</scope>
    <source>
        <strain evidence="3 4">CBS 2104</strain>
    </source>
</reference>
<organism evidence="3 4">
    <name type="scientific">Kluyveromyces dobzhanskii CBS 2104</name>
    <dbReference type="NCBI Taxonomy" id="1427455"/>
    <lineage>
        <taxon>Eukaryota</taxon>
        <taxon>Fungi</taxon>
        <taxon>Dikarya</taxon>
        <taxon>Ascomycota</taxon>
        <taxon>Saccharomycotina</taxon>
        <taxon>Saccharomycetes</taxon>
        <taxon>Saccharomycetales</taxon>
        <taxon>Saccharomycetaceae</taxon>
        <taxon>Kluyveromyces</taxon>
    </lineage>
</organism>
<dbReference type="AlphaFoldDB" id="A0A0A8L4G0"/>
<dbReference type="GO" id="GO:0007059">
    <property type="term" value="P:chromosome segregation"/>
    <property type="evidence" value="ECO:0007669"/>
    <property type="project" value="InterPro"/>
</dbReference>
<comment type="caution">
    <text evidence="3">The sequence shown here is derived from an EMBL/GenBank/DDBJ whole genome shotgun (WGS) entry which is preliminary data.</text>
</comment>
<proteinExistence type="predicted"/>
<evidence type="ECO:0000313" key="3">
    <source>
        <dbReference type="EMBL" id="CDO93954.1"/>
    </source>
</evidence>
<keyword evidence="1" id="KW-0175">Coiled coil</keyword>
<dbReference type="PANTHER" id="PTHR14778:SF2">
    <property type="entry name" value="KINETOCHORE-ASSOCIATED PROTEIN DSN1 HOMOLOG"/>
    <property type="match status" value="1"/>
</dbReference>
<feature type="region of interest" description="Disordered" evidence="2">
    <location>
        <begin position="1"/>
        <end position="123"/>
    </location>
</feature>
<feature type="coiled-coil region" evidence="1">
    <location>
        <begin position="377"/>
        <end position="404"/>
    </location>
</feature>
<accession>A0A0A8L4G0</accession>
<dbReference type="GO" id="GO:0051301">
    <property type="term" value="P:cell division"/>
    <property type="evidence" value="ECO:0007669"/>
    <property type="project" value="InterPro"/>
</dbReference>
<evidence type="ECO:0000313" key="4">
    <source>
        <dbReference type="Proteomes" id="UP000031516"/>
    </source>
</evidence>
<feature type="compositionally biased region" description="Basic and acidic residues" evidence="2">
    <location>
        <begin position="56"/>
        <end position="74"/>
    </location>
</feature>
<dbReference type="GO" id="GO:0000444">
    <property type="term" value="C:MIS12/MIND type complex"/>
    <property type="evidence" value="ECO:0007669"/>
    <property type="project" value="InterPro"/>
</dbReference>
<feature type="compositionally biased region" description="Basic and acidic residues" evidence="2">
    <location>
        <begin position="1"/>
        <end position="15"/>
    </location>
</feature>
<dbReference type="Pfam" id="PF08202">
    <property type="entry name" value="MIS13"/>
    <property type="match status" value="1"/>
</dbReference>